<accession>A0A1Y1W0L0</accession>
<name>A0A1Y1W0L0_9FUNG</name>
<dbReference type="RefSeq" id="XP_040740755.1">
    <property type="nucleotide sequence ID" value="XM_040891854.1"/>
</dbReference>
<dbReference type="GeneID" id="63808502"/>
<evidence type="ECO:0000313" key="1">
    <source>
        <dbReference type="EMBL" id="ORX66796.1"/>
    </source>
</evidence>
<protein>
    <submittedName>
        <fullName evidence="1">Uncharacterized protein</fullName>
    </submittedName>
</protein>
<dbReference type="EMBL" id="MCFD01000014">
    <property type="protein sequence ID" value="ORX66796.1"/>
    <property type="molecule type" value="Genomic_DNA"/>
</dbReference>
<reference evidence="1 2" key="1">
    <citation type="submission" date="2016-07" db="EMBL/GenBank/DDBJ databases">
        <title>Pervasive Adenine N6-methylation of Active Genes in Fungi.</title>
        <authorList>
            <consortium name="DOE Joint Genome Institute"/>
            <person name="Mondo S.J."/>
            <person name="Dannebaum R.O."/>
            <person name="Kuo R.C."/>
            <person name="Labutti K."/>
            <person name="Haridas S."/>
            <person name="Kuo A."/>
            <person name="Salamov A."/>
            <person name="Ahrendt S.R."/>
            <person name="Lipzen A."/>
            <person name="Sullivan W."/>
            <person name="Andreopoulos W.B."/>
            <person name="Clum A."/>
            <person name="Lindquist E."/>
            <person name="Daum C."/>
            <person name="Ramamoorthy G.K."/>
            <person name="Gryganskyi A."/>
            <person name="Culley D."/>
            <person name="Magnuson J.K."/>
            <person name="James T.Y."/>
            <person name="O'Malley M.A."/>
            <person name="Stajich J.E."/>
            <person name="Spatafora J.W."/>
            <person name="Visel A."/>
            <person name="Grigoriev I.V."/>
        </authorList>
    </citation>
    <scope>NUCLEOTIDE SEQUENCE [LARGE SCALE GENOMIC DNA]</scope>
    <source>
        <strain evidence="1 2">ATCC 12442</strain>
    </source>
</reference>
<keyword evidence="2" id="KW-1185">Reference proteome</keyword>
<dbReference type="OrthoDB" id="5550659at2759"/>
<sequence>MPQPIPNGLLDLVQKNGRIVAKGSLTITPFTHSEVEQHFKRLISATSEIGQATGQNSACSNRLLEMMCETAPMLVEVFCSRLDTLALVRKLVGVLTDRLHLHTDRKRVNPMCVRAYYRSLLAINEMHRGVVLTHLLSMFEEQLAKDVLISQRVVRIVDLMATAAEHQYMFARSPATVEDLASVRPIISDLCSCLGVHWQALWTACFREPVATAAHSDNELTTSDVPEDVKKQHMCARRALVRAMAHMAVSGALRVADQLVLAERALDQLAKLQRTQKQDDLGLVRNLVMLTICLIKGDRGLERVVLEKITQGLLEASDTDSSDGQENCHDAIDELEKLLEGAAVSSRGTDGEQALELGERMLWQNSVRPAPKYPRSGIALNHDRASDAWKFVKPAAANGNTGGQPLLVLTLLSVAQSSPSGMALLAQLIEEFYVESIPSAPPMLLDGRLQGGKLQLRAVEMELLLDCRNNANLNWTILAMLRDAPAGALAAKRIASALLIALAVLWNGTLGVPATRRPRDLEFTCTFVDAVVRAYASDSRWQDMQHLPKVFRVIKGADLARLLHQCVWRGVVHDFPGAREDADQLLSHVLRKYITKTASMFRFFKHCA</sequence>
<proteinExistence type="predicted"/>
<gene>
    <name evidence="1" type="ORF">DL89DRAFT_59871</name>
</gene>
<comment type="caution">
    <text evidence="1">The sequence shown here is derived from an EMBL/GenBank/DDBJ whole genome shotgun (WGS) entry which is preliminary data.</text>
</comment>
<dbReference type="AlphaFoldDB" id="A0A1Y1W0L0"/>
<evidence type="ECO:0000313" key="2">
    <source>
        <dbReference type="Proteomes" id="UP000193922"/>
    </source>
</evidence>
<dbReference type="Proteomes" id="UP000193922">
    <property type="component" value="Unassembled WGS sequence"/>
</dbReference>
<organism evidence="1 2">
    <name type="scientific">Linderina pennispora</name>
    <dbReference type="NCBI Taxonomy" id="61395"/>
    <lineage>
        <taxon>Eukaryota</taxon>
        <taxon>Fungi</taxon>
        <taxon>Fungi incertae sedis</taxon>
        <taxon>Zoopagomycota</taxon>
        <taxon>Kickxellomycotina</taxon>
        <taxon>Kickxellomycetes</taxon>
        <taxon>Kickxellales</taxon>
        <taxon>Kickxellaceae</taxon>
        <taxon>Linderina</taxon>
    </lineage>
</organism>